<reference evidence="1" key="1">
    <citation type="submission" date="2019-04" db="EMBL/GenBank/DDBJ databases">
        <title>Microbes associate with the intestines of laboratory mice.</title>
        <authorList>
            <person name="Navarre W."/>
            <person name="Wong E."/>
            <person name="Huang K."/>
            <person name="Tropini C."/>
            <person name="Ng K."/>
            <person name="Yu B."/>
        </authorList>
    </citation>
    <scope>NUCLEOTIDE SEQUENCE</scope>
    <source>
        <strain evidence="1">NM72_1-8</strain>
    </source>
</reference>
<protein>
    <submittedName>
        <fullName evidence="1">Uncharacterized protein</fullName>
    </submittedName>
</protein>
<evidence type="ECO:0000313" key="1">
    <source>
        <dbReference type="EMBL" id="TGX96484.1"/>
    </source>
</evidence>
<sequence length="84" mass="9555">MYSKVLQSMVTLFDCTYTKSGLQKPSGAAASAYNGVYDMQSRQFMNPFVQSRVSPYIWRIIIIKHMGDSIHGMYQGSPRSHTRT</sequence>
<dbReference type="Proteomes" id="UP000307720">
    <property type="component" value="Unassembled WGS sequence"/>
</dbReference>
<evidence type="ECO:0000313" key="2">
    <source>
        <dbReference type="Proteomes" id="UP000307720"/>
    </source>
</evidence>
<proteinExistence type="predicted"/>
<dbReference type="EMBL" id="SRZB01000060">
    <property type="protein sequence ID" value="TGX96484.1"/>
    <property type="molecule type" value="Genomic_DNA"/>
</dbReference>
<accession>A0AC61QVC1</accession>
<gene>
    <name evidence="1" type="ORF">E5357_15955</name>
</gene>
<organism evidence="1 2">
    <name type="scientific">Hominisplanchenecus murintestinalis</name>
    <dbReference type="NCBI Taxonomy" id="2941517"/>
    <lineage>
        <taxon>Bacteria</taxon>
        <taxon>Bacillati</taxon>
        <taxon>Bacillota</taxon>
        <taxon>Clostridia</taxon>
        <taxon>Lachnospirales</taxon>
        <taxon>Lachnospiraceae</taxon>
        <taxon>Hominisplanchenecus</taxon>
    </lineage>
</organism>
<keyword evidence="2" id="KW-1185">Reference proteome</keyword>
<comment type="caution">
    <text evidence="1">The sequence shown here is derived from an EMBL/GenBank/DDBJ whole genome shotgun (WGS) entry which is preliminary data.</text>
</comment>
<name>A0AC61QVC1_9FIRM</name>